<dbReference type="InterPro" id="IPR042197">
    <property type="entry name" value="Apaf_helical"/>
</dbReference>
<name>A0ABQ8BTJ2_BRANA</name>
<dbReference type="InterPro" id="IPR027417">
    <property type="entry name" value="P-loop_NTPase"/>
</dbReference>
<organism evidence="3 4">
    <name type="scientific">Brassica napus</name>
    <name type="common">Rape</name>
    <dbReference type="NCBI Taxonomy" id="3708"/>
    <lineage>
        <taxon>Eukaryota</taxon>
        <taxon>Viridiplantae</taxon>
        <taxon>Streptophyta</taxon>
        <taxon>Embryophyta</taxon>
        <taxon>Tracheophyta</taxon>
        <taxon>Spermatophyta</taxon>
        <taxon>Magnoliopsida</taxon>
        <taxon>eudicotyledons</taxon>
        <taxon>Gunneridae</taxon>
        <taxon>Pentapetalae</taxon>
        <taxon>rosids</taxon>
        <taxon>malvids</taxon>
        <taxon>Brassicales</taxon>
        <taxon>Brassicaceae</taxon>
        <taxon>Brassiceae</taxon>
        <taxon>Brassica</taxon>
    </lineage>
</organism>
<reference evidence="3 4" key="1">
    <citation type="submission" date="2021-05" db="EMBL/GenBank/DDBJ databases">
        <title>Genome Assembly of Synthetic Allotetraploid Brassica napus Reveals Homoeologous Exchanges between Subgenomes.</title>
        <authorList>
            <person name="Davis J.T."/>
        </authorList>
    </citation>
    <scope>NUCLEOTIDE SEQUENCE [LARGE SCALE GENOMIC DNA]</scope>
    <source>
        <strain evidence="4">cv. Da-Ae</strain>
        <tissue evidence="3">Seedling</tissue>
    </source>
</reference>
<evidence type="ECO:0000313" key="3">
    <source>
        <dbReference type="EMBL" id="KAH0907540.1"/>
    </source>
</evidence>
<gene>
    <name evidence="3" type="ORF">HID58_039367</name>
</gene>
<accession>A0ABQ8BTJ2</accession>
<dbReference type="PANTHER" id="PTHR11017:SF333">
    <property type="entry name" value="ADP-RIBOSYL CYCLASE_CYCLIC ADP-RIBOSE HYDROLASE-RELATED"/>
    <property type="match status" value="1"/>
</dbReference>
<dbReference type="Pfam" id="PF23282">
    <property type="entry name" value="WHD_ROQ1"/>
    <property type="match status" value="1"/>
</dbReference>
<evidence type="ECO:0000259" key="2">
    <source>
        <dbReference type="Pfam" id="PF23282"/>
    </source>
</evidence>
<evidence type="ECO:0000313" key="4">
    <source>
        <dbReference type="Proteomes" id="UP000824890"/>
    </source>
</evidence>
<keyword evidence="4" id="KW-1185">Reference proteome</keyword>
<dbReference type="InterPro" id="IPR044974">
    <property type="entry name" value="Disease_R_plants"/>
</dbReference>
<dbReference type="Proteomes" id="UP000824890">
    <property type="component" value="Unassembled WGS sequence"/>
</dbReference>
<dbReference type="EMBL" id="JAGKQM010000010">
    <property type="protein sequence ID" value="KAH0907540.1"/>
    <property type="molecule type" value="Genomic_DNA"/>
</dbReference>
<dbReference type="SUPFAM" id="SSF52540">
    <property type="entry name" value="P-loop containing nucleoside triphosphate hydrolases"/>
    <property type="match status" value="1"/>
</dbReference>
<sequence>MEPLGICSIAGSAYNKLPDSSQLSDFMEKVKAKFTRLCWFGRPWSRTISTTQDQQVLTAVGINDIYKVNILRHEESLQIFCKYAFGQNSPIEGFEALAGEVTKLAGALPLALRVLGSYFRGMAMHEWEELLPMLRTRLDDSIESTLKFSYDTLDDEDKDLFLHIESLLNHNEIKRVKETLANKFSDMNHRLHVLAEKSFISMDSEHIHMHTLLKQTQSLPWLKTSLDADTENILKYSYDALDDEGKFLLLHISCFFLTVYNKVAGHQVKKFVKVSQNSQDCCLNHVDHVISNFFRCCLEFSNG</sequence>
<feature type="domain" description="Disease resistance protein Roq1-like winged-helix" evidence="2">
    <location>
        <begin position="155"/>
        <end position="216"/>
    </location>
</feature>
<dbReference type="Gene3D" id="1.10.8.430">
    <property type="entry name" value="Helical domain of apoptotic protease-activating factors"/>
    <property type="match status" value="1"/>
</dbReference>
<dbReference type="InterPro" id="IPR058192">
    <property type="entry name" value="WHD_ROQ1-like"/>
</dbReference>
<protein>
    <recommendedName>
        <fullName evidence="2">Disease resistance protein Roq1-like winged-helix domain-containing protein</fullName>
    </recommendedName>
</protein>
<proteinExistence type="predicted"/>
<dbReference type="PANTHER" id="PTHR11017">
    <property type="entry name" value="LEUCINE-RICH REPEAT-CONTAINING PROTEIN"/>
    <property type="match status" value="1"/>
</dbReference>
<evidence type="ECO:0000256" key="1">
    <source>
        <dbReference type="ARBA" id="ARBA00022737"/>
    </source>
</evidence>
<keyword evidence="1" id="KW-0677">Repeat</keyword>
<comment type="caution">
    <text evidence="3">The sequence shown here is derived from an EMBL/GenBank/DDBJ whole genome shotgun (WGS) entry which is preliminary data.</text>
</comment>